<dbReference type="GO" id="GO:0005778">
    <property type="term" value="C:peroxisomal membrane"/>
    <property type="evidence" value="ECO:0007669"/>
    <property type="project" value="UniProtKB-SubCell"/>
</dbReference>
<dbReference type="PANTHER" id="PTHR12888">
    <property type="entry name" value="PEROXISOME ASSEMBLY PROTEIN 12 PEROXIN-12"/>
    <property type="match status" value="1"/>
</dbReference>
<evidence type="ECO:0000256" key="8">
    <source>
        <dbReference type="ARBA" id="ARBA00022833"/>
    </source>
</evidence>
<reference evidence="15" key="1">
    <citation type="submission" date="2023-08" db="EMBL/GenBank/DDBJ databases">
        <title>Reference Genome Resource for the Citrus Pathogen Phytophthora citrophthora.</title>
        <authorList>
            <person name="Moller H."/>
            <person name="Coetzee B."/>
            <person name="Rose L.J."/>
            <person name="Van Niekerk J.M."/>
        </authorList>
    </citation>
    <scope>NUCLEOTIDE SEQUENCE</scope>
    <source>
        <strain evidence="15">STE-U-9442</strain>
    </source>
</reference>
<evidence type="ECO:0000256" key="2">
    <source>
        <dbReference type="ARBA" id="ARBA00004906"/>
    </source>
</evidence>
<feature type="domain" description="Pex N-terminal" evidence="14">
    <location>
        <begin position="50"/>
        <end position="306"/>
    </location>
</feature>
<sequence length="402" mass="45744">MLISSVKFDCVNVLYHIAMLFLEQTQGFEAEDAPDAAAQAPSLFELLMQERMAAGFKPAVEYLVHALCESYPQLALTLPVRRLDESYALLRYCIESYFLSKYESLATEKFYGMKRVLTSVNGDSTSPLTPRARKLALLFAVVVPYLKTKLDAYHKKTAEQLTRTSTSTSTAREQRMGNFLQRLRSFQYLRTLKKSFVATYPFAHFAYEGSFFLYQWLYLFGDTPYFSPFLKLMKTVLVRVTADDESLLRQNEATYREKLMEKVDGQGIFNRIRRLALRTTWAALDHSYVLLLVGIAGYKFVEWMYSEEGAAKLRLTGSDAPVPPPPLPPQFSGQAVALATMDPALCPLCKKQRVNPAMVPSGYVFCYPCIYRHVEQHGECPITQMKCKPASIVKIYDDARDP</sequence>
<dbReference type="SUPFAM" id="SSF57850">
    <property type="entry name" value="RING/U-box"/>
    <property type="match status" value="1"/>
</dbReference>
<evidence type="ECO:0000256" key="6">
    <source>
        <dbReference type="ARBA" id="ARBA00022723"/>
    </source>
</evidence>
<evidence type="ECO:0000313" key="16">
    <source>
        <dbReference type="Proteomes" id="UP001259832"/>
    </source>
</evidence>
<evidence type="ECO:0000256" key="5">
    <source>
        <dbReference type="ARBA" id="ARBA00022692"/>
    </source>
</evidence>
<dbReference type="InterPro" id="IPR017375">
    <property type="entry name" value="PEX12"/>
</dbReference>
<dbReference type="GO" id="GO:0016558">
    <property type="term" value="P:protein import into peroxisome matrix"/>
    <property type="evidence" value="ECO:0007669"/>
    <property type="project" value="InterPro"/>
</dbReference>
<name>A0AAD9GNF1_9STRA</name>
<keyword evidence="16" id="KW-1185">Reference proteome</keyword>
<dbReference type="PANTHER" id="PTHR12888:SF0">
    <property type="entry name" value="PEROXISOME ASSEMBLY PROTEIN 12"/>
    <property type="match status" value="1"/>
</dbReference>
<keyword evidence="6" id="KW-0479">Metal-binding</keyword>
<dbReference type="Gene3D" id="3.30.40.10">
    <property type="entry name" value="Zinc/RING finger domain, C3HC4 (zinc finger)"/>
    <property type="match status" value="1"/>
</dbReference>
<keyword evidence="11" id="KW-0472">Membrane</keyword>
<evidence type="ECO:0000256" key="4">
    <source>
        <dbReference type="ARBA" id="ARBA00022448"/>
    </source>
</evidence>
<evidence type="ECO:0000256" key="11">
    <source>
        <dbReference type="ARBA" id="ARBA00023136"/>
    </source>
</evidence>
<accession>A0AAD9GNF1</accession>
<evidence type="ECO:0000313" key="15">
    <source>
        <dbReference type="EMBL" id="KAK1941830.1"/>
    </source>
</evidence>
<evidence type="ECO:0000256" key="10">
    <source>
        <dbReference type="ARBA" id="ARBA00022989"/>
    </source>
</evidence>
<keyword evidence="5" id="KW-0812">Transmembrane</keyword>
<comment type="subcellular location">
    <subcellularLocation>
        <location evidence="1">Peroxisome membrane</location>
        <topology evidence="1">Multi-pass membrane protein</topology>
    </subcellularLocation>
</comment>
<dbReference type="PIRSF" id="PIRSF038074">
    <property type="entry name" value="Peroxisome_assembly_p12"/>
    <property type="match status" value="1"/>
</dbReference>
<keyword evidence="7" id="KW-0863">Zinc-finger</keyword>
<evidence type="ECO:0000256" key="9">
    <source>
        <dbReference type="ARBA" id="ARBA00022927"/>
    </source>
</evidence>
<dbReference type="Pfam" id="PF04757">
    <property type="entry name" value="Pex2_Pex12"/>
    <property type="match status" value="1"/>
</dbReference>
<keyword evidence="8" id="KW-0862">Zinc</keyword>
<evidence type="ECO:0000256" key="13">
    <source>
        <dbReference type="ARBA" id="ARBA00029692"/>
    </source>
</evidence>
<dbReference type="GO" id="GO:0006513">
    <property type="term" value="P:protein monoubiquitination"/>
    <property type="evidence" value="ECO:0007669"/>
    <property type="project" value="TreeGrafter"/>
</dbReference>
<dbReference type="InterPro" id="IPR006845">
    <property type="entry name" value="Pex_N"/>
</dbReference>
<dbReference type="GO" id="GO:1990429">
    <property type="term" value="C:peroxisomal importomer complex"/>
    <property type="evidence" value="ECO:0007669"/>
    <property type="project" value="TreeGrafter"/>
</dbReference>
<dbReference type="GO" id="GO:0008270">
    <property type="term" value="F:zinc ion binding"/>
    <property type="evidence" value="ECO:0007669"/>
    <property type="project" value="UniProtKB-KW"/>
</dbReference>
<dbReference type="AlphaFoldDB" id="A0AAD9GNF1"/>
<keyword evidence="12" id="KW-0576">Peroxisome</keyword>
<organism evidence="15 16">
    <name type="scientific">Phytophthora citrophthora</name>
    <dbReference type="NCBI Taxonomy" id="4793"/>
    <lineage>
        <taxon>Eukaryota</taxon>
        <taxon>Sar</taxon>
        <taxon>Stramenopiles</taxon>
        <taxon>Oomycota</taxon>
        <taxon>Peronosporomycetes</taxon>
        <taxon>Peronosporales</taxon>
        <taxon>Peronosporaceae</taxon>
        <taxon>Phytophthora</taxon>
    </lineage>
</organism>
<protein>
    <recommendedName>
        <fullName evidence="13">Peroxin-12</fullName>
    </recommendedName>
</protein>
<comment type="pathway">
    <text evidence="2">Protein modification; protein ubiquitination.</text>
</comment>
<proteinExistence type="inferred from homology"/>
<evidence type="ECO:0000256" key="3">
    <source>
        <dbReference type="ARBA" id="ARBA00008704"/>
    </source>
</evidence>
<keyword evidence="4" id="KW-0813">Transport</keyword>
<evidence type="ECO:0000256" key="12">
    <source>
        <dbReference type="ARBA" id="ARBA00023140"/>
    </source>
</evidence>
<dbReference type="InterPro" id="IPR013083">
    <property type="entry name" value="Znf_RING/FYVE/PHD"/>
</dbReference>
<keyword evidence="10" id="KW-1133">Transmembrane helix</keyword>
<dbReference type="GO" id="GO:0004842">
    <property type="term" value="F:ubiquitin-protein transferase activity"/>
    <property type="evidence" value="ECO:0007669"/>
    <property type="project" value="TreeGrafter"/>
</dbReference>
<comment type="caution">
    <text evidence="15">The sequence shown here is derived from an EMBL/GenBank/DDBJ whole genome shotgun (WGS) entry which is preliminary data.</text>
</comment>
<dbReference type="CDD" id="cd16451">
    <property type="entry name" value="mRING_PEX12"/>
    <property type="match status" value="1"/>
</dbReference>
<evidence type="ECO:0000256" key="7">
    <source>
        <dbReference type="ARBA" id="ARBA00022771"/>
    </source>
</evidence>
<dbReference type="EMBL" id="JASMQC010000011">
    <property type="protein sequence ID" value="KAK1941830.1"/>
    <property type="molecule type" value="Genomic_DNA"/>
</dbReference>
<evidence type="ECO:0000259" key="14">
    <source>
        <dbReference type="Pfam" id="PF04757"/>
    </source>
</evidence>
<dbReference type="Proteomes" id="UP001259832">
    <property type="component" value="Unassembled WGS sequence"/>
</dbReference>
<keyword evidence="9" id="KW-0653">Protein transport</keyword>
<evidence type="ECO:0000256" key="1">
    <source>
        <dbReference type="ARBA" id="ARBA00004585"/>
    </source>
</evidence>
<comment type="similarity">
    <text evidence="3">Belongs to the pex2/pex10/pex12 family.</text>
</comment>
<gene>
    <name evidence="15" type="ORF">P3T76_006894</name>
</gene>